<gene>
    <name evidence="2" type="ORF">JOF48_003711</name>
</gene>
<keyword evidence="1" id="KW-0472">Membrane</keyword>
<proteinExistence type="predicted"/>
<feature type="transmembrane region" description="Helical" evidence="1">
    <location>
        <begin position="25"/>
        <end position="45"/>
    </location>
</feature>
<reference evidence="2 3" key="1">
    <citation type="submission" date="2021-03" db="EMBL/GenBank/DDBJ databases">
        <title>Sequencing the genomes of 1000 actinobacteria strains.</title>
        <authorList>
            <person name="Klenk H.-P."/>
        </authorList>
    </citation>
    <scope>NUCLEOTIDE SEQUENCE [LARGE SCALE GENOMIC DNA]</scope>
    <source>
        <strain evidence="2 3">DSM 16005</strain>
    </source>
</reference>
<accession>A0ABS4Z2I5</accession>
<comment type="caution">
    <text evidence="2">The sequence shown here is derived from an EMBL/GenBank/DDBJ whole genome shotgun (WGS) entry which is preliminary data.</text>
</comment>
<keyword evidence="3" id="KW-1185">Reference proteome</keyword>
<dbReference type="RefSeq" id="WP_209683487.1">
    <property type="nucleotide sequence ID" value="NZ_JAGIOI010000001.1"/>
</dbReference>
<name>A0ABS4Z2I5_9MICC</name>
<evidence type="ECO:0000256" key="1">
    <source>
        <dbReference type="SAM" id="Phobius"/>
    </source>
</evidence>
<organism evidence="2 3">
    <name type="scientific">Arthrobacter stackebrandtii</name>
    <dbReference type="NCBI Taxonomy" id="272161"/>
    <lineage>
        <taxon>Bacteria</taxon>
        <taxon>Bacillati</taxon>
        <taxon>Actinomycetota</taxon>
        <taxon>Actinomycetes</taxon>
        <taxon>Micrococcales</taxon>
        <taxon>Micrococcaceae</taxon>
        <taxon>Arthrobacter</taxon>
    </lineage>
</organism>
<keyword evidence="1" id="KW-1133">Transmembrane helix</keyword>
<evidence type="ECO:0000313" key="2">
    <source>
        <dbReference type="EMBL" id="MBP2414912.1"/>
    </source>
</evidence>
<evidence type="ECO:0008006" key="4">
    <source>
        <dbReference type="Google" id="ProtNLM"/>
    </source>
</evidence>
<dbReference type="Proteomes" id="UP000711614">
    <property type="component" value="Unassembled WGS sequence"/>
</dbReference>
<feature type="transmembrane region" description="Helical" evidence="1">
    <location>
        <begin position="52"/>
        <end position="73"/>
    </location>
</feature>
<evidence type="ECO:0000313" key="3">
    <source>
        <dbReference type="Proteomes" id="UP000711614"/>
    </source>
</evidence>
<dbReference type="EMBL" id="JAGIOI010000001">
    <property type="protein sequence ID" value="MBP2414912.1"/>
    <property type="molecule type" value="Genomic_DNA"/>
</dbReference>
<dbReference type="InterPro" id="IPR021443">
    <property type="entry name" value="DUF3093"/>
</dbReference>
<protein>
    <recommendedName>
        <fullName evidence="4">DUF3093 domain-containing protein</fullName>
    </recommendedName>
</protein>
<sequence length="165" mass="17641">MSSTTPAGATSPSSANYTEKLWPNFWGWVIVVGLSAAGILIFIPISPMAGYVAFAVLLAGMSTILIASTPTIAVTPETLRVGRAQIEREFVGEVTIYRGDAATEQRGIKLNGLAYLCIRGWIKPVVKIEITDPNDRTPYWLTSTRHPEYLAAALGATARSGSAEA</sequence>
<keyword evidence="1" id="KW-0812">Transmembrane</keyword>
<dbReference type="Pfam" id="PF11292">
    <property type="entry name" value="DUF3093"/>
    <property type="match status" value="1"/>
</dbReference>